<name>A0AAW1UHP3_9CUCU</name>
<feature type="signal peptide" evidence="2">
    <location>
        <begin position="1"/>
        <end position="21"/>
    </location>
</feature>
<comment type="caution">
    <text evidence="3">The sequence shown here is derived from an EMBL/GenBank/DDBJ whole genome shotgun (WGS) entry which is preliminary data.</text>
</comment>
<feature type="compositionally biased region" description="Acidic residues" evidence="1">
    <location>
        <begin position="145"/>
        <end position="159"/>
    </location>
</feature>
<evidence type="ECO:0000256" key="2">
    <source>
        <dbReference type="SAM" id="SignalP"/>
    </source>
</evidence>
<protein>
    <submittedName>
        <fullName evidence="3">Uncharacterized protein</fullName>
    </submittedName>
</protein>
<evidence type="ECO:0000313" key="3">
    <source>
        <dbReference type="EMBL" id="KAK9880224.1"/>
    </source>
</evidence>
<keyword evidence="4" id="KW-1185">Reference proteome</keyword>
<keyword evidence="2" id="KW-0732">Signal</keyword>
<dbReference type="AlphaFoldDB" id="A0AAW1UHP3"/>
<reference evidence="3 4" key="1">
    <citation type="submission" date="2023-03" db="EMBL/GenBank/DDBJ databases">
        <title>Genome insight into feeding habits of ladybird beetles.</title>
        <authorList>
            <person name="Li H.-S."/>
            <person name="Huang Y.-H."/>
            <person name="Pang H."/>
        </authorList>
    </citation>
    <scope>NUCLEOTIDE SEQUENCE [LARGE SCALE GENOMIC DNA]</scope>
    <source>
        <strain evidence="3">SYSU_2023b</strain>
        <tissue evidence="3">Whole body</tissue>
    </source>
</reference>
<evidence type="ECO:0000313" key="4">
    <source>
        <dbReference type="Proteomes" id="UP001431783"/>
    </source>
</evidence>
<feature type="region of interest" description="Disordered" evidence="1">
    <location>
        <begin position="139"/>
        <end position="159"/>
    </location>
</feature>
<accession>A0AAW1UHP3</accession>
<feature type="chain" id="PRO_5043811049" evidence="2">
    <location>
        <begin position="22"/>
        <end position="159"/>
    </location>
</feature>
<sequence>MKLLLVSLFFILAIVLEESAGENDEGSGFGLLPSSLKNKIVSSLEGQGDGLKGLSQSLIYDNLNKVISLTQKGIDGLINLTVKSIDDDIQEGDNAAQKDVVSEGGNKYPLNEAILNEVLISSGEVCFFCLEKKTEADSDDILFHDEDEDSEDDNTEMGL</sequence>
<gene>
    <name evidence="3" type="ORF">WA026_010098</name>
</gene>
<evidence type="ECO:0000256" key="1">
    <source>
        <dbReference type="SAM" id="MobiDB-lite"/>
    </source>
</evidence>
<dbReference type="EMBL" id="JARQZJ010000064">
    <property type="protein sequence ID" value="KAK9880224.1"/>
    <property type="molecule type" value="Genomic_DNA"/>
</dbReference>
<proteinExistence type="predicted"/>
<dbReference type="Proteomes" id="UP001431783">
    <property type="component" value="Unassembled WGS sequence"/>
</dbReference>
<organism evidence="3 4">
    <name type="scientific">Henosepilachna vigintioctopunctata</name>
    <dbReference type="NCBI Taxonomy" id="420089"/>
    <lineage>
        <taxon>Eukaryota</taxon>
        <taxon>Metazoa</taxon>
        <taxon>Ecdysozoa</taxon>
        <taxon>Arthropoda</taxon>
        <taxon>Hexapoda</taxon>
        <taxon>Insecta</taxon>
        <taxon>Pterygota</taxon>
        <taxon>Neoptera</taxon>
        <taxon>Endopterygota</taxon>
        <taxon>Coleoptera</taxon>
        <taxon>Polyphaga</taxon>
        <taxon>Cucujiformia</taxon>
        <taxon>Coccinelloidea</taxon>
        <taxon>Coccinellidae</taxon>
        <taxon>Epilachninae</taxon>
        <taxon>Epilachnini</taxon>
        <taxon>Henosepilachna</taxon>
    </lineage>
</organism>